<dbReference type="OrthoDB" id="2789670at2759"/>
<dbReference type="Proteomes" id="UP001141806">
    <property type="component" value="Unassembled WGS sequence"/>
</dbReference>
<dbReference type="SUPFAM" id="SSF48264">
    <property type="entry name" value="Cytochrome P450"/>
    <property type="match status" value="1"/>
</dbReference>
<evidence type="ECO:0008006" key="3">
    <source>
        <dbReference type="Google" id="ProtNLM"/>
    </source>
</evidence>
<dbReference type="GO" id="GO:0020037">
    <property type="term" value="F:heme binding"/>
    <property type="evidence" value="ECO:0007669"/>
    <property type="project" value="InterPro"/>
</dbReference>
<keyword evidence="2" id="KW-1185">Reference proteome</keyword>
<dbReference type="GO" id="GO:0005506">
    <property type="term" value="F:iron ion binding"/>
    <property type="evidence" value="ECO:0007669"/>
    <property type="project" value="InterPro"/>
</dbReference>
<evidence type="ECO:0000313" key="1">
    <source>
        <dbReference type="EMBL" id="KAJ4958457.1"/>
    </source>
</evidence>
<gene>
    <name evidence="1" type="ORF">NE237_025568</name>
</gene>
<dbReference type="Pfam" id="PF00067">
    <property type="entry name" value="p450"/>
    <property type="match status" value="1"/>
</dbReference>
<dbReference type="PANTHER" id="PTHR47951">
    <property type="entry name" value="OS08G0547900 PROTEIN"/>
    <property type="match status" value="1"/>
</dbReference>
<proteinExistence type="predicted"/>
<evidence type="ECO:0000313" key="2">
    <source>
        <dbReference type="Proteomes" id="UP001141806"/>
    </source>
</evidence>
<reference evidence="1" key="1">
    <citation type="journal article" date="2023" name="Plant J.">
        <title>The genome of the king protea, Protea cynaroides.</title>
        <authorList>
            <person name="Chang J."/>
            <person name="Duong T.A."/>
            <person name="Schoeman C."/>
            <person name="Ma X."/>
            <person name="Roodt D."/>
            <person name="Barker N."/>
            <person name="Li Z."/>
            <person name="Van de Peer Y."/>
            <person name="Mizrachi E."/>
        </authorList>
    </citation>
    <scope>NUCLEOTIDE SEQUENCE</scope>
    <source>
        <tissue evidence="1">Young leaves</tissue>
    </source>
</reference>
<protein>
    <recommendedName>
        <fullName evidence="3">Cytochrome P450</fullName>
    </recommendedName>
</protein>
<dbReference type="InterPro" id="IPR036396">
    <property type="entry name" value="Cyt_P450_sf"/>
</dbReference>
<organism evidence="1 2">
    <name type="scientific">Protea cynaroides</name>
    <dbReference type="NCBI Taxonomy" id="273540"/>
    <lineage>
        <taxon>Eukaryota</taxon>
        <taxon>Viridiplantae</taxon>
        <taxon>Streptophyta</taxon>
        <taxon>Embryophyta</taxon>
        <taxon>Tracheophyta</taxon>
        <taxon>Spermatophyta</taxon>
        <taxon>Magnoliopsida</taxon>
        <taxon>Proteales</taxon>
        <taxon>Proteaceae</taxon>
        <taxon>Protea</taxon>
    </lineage>
</organism>
<dbReference type="InterPro" id="IPR001128">
    <property type="entry name" value="Cyt_P450"/>
</dbReference>
<dbReference type="AlphaFoldDB" id="A0A9Q0K0N4"/>
<dbReference type="EMBL" id="JAMYWD010000010">
    <property type="protein sequence ID" value="KAJ4958457.1"/>
    <property type="molecule type" value="Genomic_DNA"/>
</dbReference>
<sequence length="342" mass="39130">MASKFSFELREKIFDGWLWWWKGNNEGYNFMRAGLTIAGLLILGCIWLNKKSKEQQVPLPPGPRGLPIIGNLPFLDANLHSCFAQLAQTYGPIMKVRLGGRLCIVISSSSVAKEVFKDHDTIFANHDRSIVGVAATYGGVDIAFAPYGDHWRMLRKICVRDMINHVKLEELYELRRREVRNMVHETYTNIGTSVDIGELMLQTTFSVVTSMLWGDTIKGENRKRVVAESRQVMAKVSQLFAESNLSDFFPVIAQFDIQRIERRMKKVMSWFDKIFNSIIDLRLEMEKLEGEGGLDKETKDFLQVLLKLKDPADPNKPFNRTYLKAMLLVDGTSAEPKIWMMG</sequence>
<dbReference type="GO" id="GO:0016705">
    <property type="term" value="F:oxidoreductase activity, acting on paired donors, with incorporation or reduction of molecular oxygen"/>
    <property type="evidence" value="ECO:0007669"/>
    <property type="project" value="InterPro"/>
</dbReference>
<dbReference type="PANTHER" id="PTHR47951:SF7">
    <property type="entry name" value="FLAVONOID 3',5'-HYDROXYLASE-LIKE ISOFORM X1"/>
    <property type="match status" value="1"/>
</dbReference>
<accession>A0A9Q0K0N4</accession>
<dbReference type="GO" id="GO:0004497">
    <property type="term" value="F:monooxygenase activity"/>
    <property type="evidence" value="ECO:0007669"/>
    <property type="project" value="InterPro"/>
</dbReference>
<dbReference type="Gene3D" id="1.10.630.10">
    <property type="entry name" value="Cytochrome P450"/>
    <property type="match status" value="1"/>
</dbReference>
<comment type="caution">
    <text evidence="1">The sequence shown here is derived from an EMBL/GenBank/DDBJ whole genome shotgun (WGS) entry which is preliminary data.</text>
</comment>
<name>A0A9Q0K0N4_9MAGN</name>